<dbReference type="GO" id="GO:0043139">
    <property type="term" value="F:5'-3' DNA helicase activity"/>
    <property type="evidence" value="ECO:0007669"/>
    <property type="project" value="UniProtKB-EC"/>
</dbReference>
<evidence type="ECO:0000256" key="1">
    <source>
        <dbReference type="RuleBase" id="RU363044"/>
    </source>
</evidence>
<protein>
    <recommendedName>
        <fullName evidence="1">ATP-dependent DNA helicase</fullName>
        <ecNumber evidence="1">5.6.2.3</ecNumber>
    </recommendedName>
</protein>
<dbReference type="PANTHER" id="PTHR12357:SF64">
    <property type="entry name" value="YTH DOMAIN-CONTAINING FAMILY PROTEIN"/>
    <property type="match status" value="1"/>
</dbReference>
<dbReference type="Gramene" id="OB08G16330.1">
    <property type="protein sequence ID" value="OB08G16330.1"/>
    <property type="gene ID" value="OB08G16330"/>
</dbReference>
<dbReference type="GO" id="GO:0000723">
    <property type="term" value="P:telomere maintenance"/>
    <property type="evidence" value="ECO:0007669"/>
    <property type="project" value="InterPro"/>
</dbReference>
<dbReference type="SUPFAM" id="SSF52540">
    <property type="entry name" value="P-loop containing nucleoside triphosphate hydrolases"/>
    <property type="match status" value="1"/>
</dbReference>
<accession>J3MRA4</accession>
<proteinExistence type="inferred from homology"/>
<comment type="cofactor">
    <cofactor evidence="1">
        <name>Mg(2+)</name>
        <dbReference type="ChEBI" id="CHEBI:18420"/>
    </cofactor>
</comment>
<dbReference type="SUPFAM" id="SSF50249">
    <property type="entry name" value="Nucleic acid-binding proteins"/>
    <property type="match status" value="2"/>
</dbReference>
<dbReference type="HOGENOM" id="CLU_238758_0_0_1"/>
<feature type="compositionally biased region" description="Polar residues" evidence="2">
    <location>
        <begin position="1222"/>
        <end position="1240"/>
    </location>
</feature>
<dbReference type="InterPro" id="IPR012340">
    <property type="entry name" value="NA-bd_OB-fold"/>
</dbReference>
<feature type="compositionally biased region" description="Basic and acidic residues" evidence="2">
    <location>
        <begin position="1494"/>
        <end position="1508"/>
    </location>
</feature>
<feature type="domain" description="YTH" evidence="3">
    <location>
        <begin position="1531"/>
        <end position="1668"/>
    </location>
</feature>
<keyword evidence="5" id="KW-1185">Reference proteome</keyword>
<dbReference type="eggNOG" id="KOG0987">
    <property type="taxonomic scope" value="Eukaryota"/>
</dbReference>
<keyword evidence="1" id="KW-0547">Nucleotide-binding</keyword>
<dbReference type="InterPro" id="IPR025476">
    <property type="entry name" value="Helitron_helicase-like"/>
</dbReference>
<sequence length="1774" mass="198201">MSAISKRKIVYNLCCKSGKIQLPKIKPPPEPLATLLSNGDAKSRRFLRQIRSYNSMFAFTSMGASIDKSINTGNAPYVFKINGVVHHKIGTLLPSRGSVPKFAQLYIFDPENEVQNLLNIFQNDCDNTNKSDAEIVSALSAMLQNNNTLVQTFRYARERLSTHSDEKITLRLLGCNAKDEVQYNLPTNSEIAGIIVGDFLAKEYKFDVLVHVKGRGLHRVSSLHPSYMALQYPLLFPYGERGFHLGIKYAIYDGTGRKYVTMQEFFRYYMHYRLNEPNPLTCYGRLSDQIDVDIYSTIEANKLQFIVEHQDDLRSETVDGNVDAIDKGVTDADSVGKRVILPASFTGGRRYMVMNYQDAMAICCVFGSPDLFVTYTCNSKWQEIAESIRFEPGQQPSDRADMIVRVFNMKVTDFIADIREGRTFGKVLAEVQQVMLDICTYNDIVYSTYREACEARGLLEGDNEWHLLFDEAILSASVRQLRQLFVTIILFCSLGNISALFDKYWLYMTDDIHKRLKTALDNPRCVIPNEHLKNLLLHELATVFGNSGGNIRDFDLPQPSSLPQIPGCNRLIDEELSADPFLLLMHAESLVTQLNNEQSDIFLKITSRVLNKQPGFFFVCGHGGTGKTFLWNVIIAKLRRWYSTNGHKSGETYPSWVTIPDDLLIMTKGDKVAAIVKEIYPGFIESYNNPDYLASRAIVCPNNSMVDEIMGHILISHIVPGDSSSKLCARVSRLWHFCDLADETKLLHTDLVLLDEEESINVPDRFPGITFSLTPFEEIPSLIDKTQFYVGNSTIDITLWGERATAFDAEKVYADGQTQPQVIVFVGTLVKDYRDIGLTLTGSSPCKCFTTSFWPIKWVETSAPTHIFSPPEEKTVKELTTMNPHKHKRLRFIVRVTIRKICGESGWWYDACGKCYKGARAYGSSYRYKVVVVAGDDTKDAPFVLFGRTAQRLIRKPVEVLLEQNPHDKDFIPDEITSLLEQDFVWNVSFSENSSMRISRDMETFQVNTIVSSGNINQPPLLMAPPNSQASSELVVASPTSSAYTSPKSSDSTLGSPTSSKGKSILSMYESPSGQPKYIGACGKDETPTSKPSYERGSKKSKTSPQHKDSGDTSFIVPTTLQTENTIPTTYDESPPVNPSVPIKALAKKRGRASSSASATKKLFKEDNQQEEHGREYSVIIDKKSIINVSVEASDCMIPLQTEIVVENSATKGAAKEQILSSTNEKMTTSVPQGASSSKSPKGAQEKAGFLGKGGEQPFYPPNVYAPQPQTIYSGGYMNHLGQWEEYPHYVNMEGLHSVSPGIYNDNQSIMLSPGYANNPQMMYGAYSPGIGDGQPYLPLHFPFSSPYYQPPASPSMGYSNSATGMSQDPMLQQEYFLPDGLLYSPTPGYHQPFGSFDRASTQPSSAPGMFGQGNTPLAFGMHHGSMYAPGSYKSRQQGGKFGGTTPSWGSGRRFSAFELSANQQKGSMPFGIQNGALEFLNEQNRGPRATKPKKQDTENSSIDEKNEKSVSLVDSELYNRPDFVTEYKDAKFFVIKSYTEDHVHRSIKYNVWASTASGNRKLDSAYRVAKEKEDYCPIFLFFSVNGSGQFCGVAEMIGPVDFDRSVDYWQQDKWSGQFPVKWHIIKDVPNNLLRHIILENNDNKPVTNSRDTQEVKLEHGLQMLTIFKNHESETNILEDFDFYEQREKALQENRRQQQPANIEPQKPAENKALGELMAHISDTFAQTVQLKETENSGSKPEVEGVTSAADASTATTKAEDGTVNANANATPVE</sequence>
<feature type="compositionally biased region" description="Polar residues" evidence="2">
    <location>
        <begin position="1764"/>
        <end position="1774"/>
    </location>
</feature>
<dbReference type="Pfam" id="PF14214">
    <property type="entry name" value="Helitron_like_N"/>
    <property type="match status" value="1"/>
</dbReference>
<dbReference type="Pfam" id="PF05970">
    <property type="entry name" value="PIF1"/>
    <property type="match status" value="1"/>
</dbReference>
<keyword evidence="1" id="KW-0233">DNA recombination</keyword>
<keyword evidence="1" id="KW-0067">ATP-binding</keyword>
<dbReference type="GO" id="GO:0003729">
    <property type="term" value="F:mRNA binding"/>
    <property type="evidence" value="ECO:0007669"/>
    <property type="project" value="TreeGrafter"/>
</dbReference>
<dbReference type="Pfam" id="PF04146">
    <property type="entry name" value="YTH"/>
    <property type="match status" value="1"/>
</dbReference>
<dbReference type="Gene3D" id="2.40.50.140">
    <property type="entry name" value="Nucleic acid-binding proteins"/>
    <property type="match status" value="2"/>
</dbReference>
<dbReference type="PANTHER" id="PTHR12357">
    <property type="entry name" value="YTH YT521-B HOMOLOGY DOMAIN-CONTAINING"/>
    <property type="match status" value="1"/>
</dbReference>
<dbReference type="CDD" id="cd04476">
    <property type="entry name" value="RPA1_DBD_C"/>
    <property type="match status" value="1"/>
</dbReference>
<dbReference type="eggNOG" id="KOG1901">
    <property type="taxonomic scope" value="Eukaryota"/>
</dbReference>
<organism evidence="4">
    <name type="scientific">Oryza brachyantha</name>
    <name type="common">malo sina</name>
    <dbReference type="NCBI Taxonomy" id="4533"/>
    <lineage>
        <taxon>Eukaryota</taxon>
        <taxon>Viridiplantae</taxon>
        <taxon>Streptophyta</taxon>
        <taxon>Embryophyta</taxon>
        <taxon>Tracheophyta</taxon>
        <taxon>Spermatophyta</taxon>
        <taxon>Magnoliopsida</taxon>
        <taxon>Liliopsida</taxon>
        <taxon>Poales</taxon>
        <taxon>Poaceae</taxon>
        <taxon>BOP clade</taxon>
        <taxon>Oryzoideae</taxon>
        <taxon>Oryzeae</taxon>
        <taxon>Oryzinae</taxon>
        <taxon>Oryza</taxon>
    </lineage>
</organism>
<comment type="catalytic activity">
    <reaction evidence="1">
        <text>ATP + H2O = ADP + phosphate + H(+)</text>
        <dbReference type="Rhea" id="RHEA:13065"/>
        <dbReference type="ChEBI" id="CHEBI:15377"/>
        <dbReference type="ChEBI" id="CHEBI:15378"/>
        <dbReference type="ChEBI" id="CHEBI:30616"/>
        <dbReference type="ChEBI" id="CHEBI:43474"/>
        <dbReference type="ChEBI" id="CHEBI:456216"/>
        <dbReference type="EC" id="5.6.2.3"/>
    </reaction>
</comment>
<evidence type="ECO:0000313" key="5">
    <source>
        <dbReference type="Proteomes" id="UP000006038"/>
    </source>
</evidence>
<dbReference type="InterPro" id="IPR010285">
    <property type="entry name" value="DNA_helicase_pif1-like_DEAD"/>
</dbReference>
<dbReference type="GO" id="GO:0061157">
    <property type="term" value="P:mRNA destabilization"/>
    <property type="evidence" value="ECO:0007669"/>
    <property type="project" value="TreeGrafter"/>
</dbReference>
<dbReference type="GO" id="GO:0006310">
    <property type="term" value="P:DNA recombination"/>
    <property type="evidence" value="ECO:0007669"/>
    <property type="project" value="UniProtKB-KW"/>
</dbReference>
<reference evidence="4" key="2">
    <citation type="submission" date="2013-04" db="UniProtKB">
        <authorList>
            <consortium name="EnsemblPlants"/>
        </authorList>
    </citation>
    <scope>IDENTIFICATION</scope>
</reference>
<feature type="compositionally biased region" description="Low complexity" evidence="2">
    <location>
        <begin position="1049"/>
        <end position="1060"/>
    </location>
</feature>
<keyword evidence="1" id="KW-0347">Helicase</keyword>
<dbReference type="EC" id="5.6.2.3" evidence="1"/>
<dbReference type="GO" id="GO:0005524">
    <property type="term" value="F:ATP binding"/>
    <property type="evidence" value="ECO:0007669"/>
    <property type="project" value="UniProtKB-KW"/>
</dbReference>
<evidence type="ECO:0000256" key="2">
    <source>
        <dbReference type="SAM" id="MobiDB-lite"/>
    </source>
</evidence>
<keyword evidence="1" id="KW-0227">DNA damage</keyword>
<feature type="compositionally biased region" description="Basic and acidic residues" evidence="2">
    <location>
        <begin position="1083"/>
        <end position="1098"/>
    </location>
</feature>
<feature type="compositionally biased region" description="Low complexity" evidence="2">
    <location>
        <begin position="1747"/>
        <end position="1757"/>
    </location>
</feature>
<feature type="region of interest" description="Disordered" evidence="2">
    <location>
        <begin position="1016"/>
        <end position="1117"/>
    </location>
</feature>
<comment type="similarity">
    <text evidence="1">Belongs to the helicase family.</text>
</comment>
<dbReference type="Proteomes" id="UP000006038">
    <property type="component" value="Chromosome 8"/>
</dbReference>
<keyword evidence="1" id="KW-0378">Hydrolase</keyword>
<dbReference type="GO" id="GO:0006281">
    <property type="term" value="P:DNA repair"/>
    <property type="evidence" value="ECO:0007669"/>
    <property type="project" value="UniProtKB-KW"/>
</dbReference>
<feature type="region of interest" description="Disordered" evidence="2">
    <location>
        <begin position="1483"/>
        <end position="1508"/>
    </location>
</feature>
<keyword evidence="1" id="KW-0234">DNA repair</keyword>
<feature type="compositionally biased region" description="Polar residues" evidence="2">
    <location>
        <begin position="1730"/>
        <end position="1739"/>
    </location>
</feature>
<evidence type="ECO:0000259" key="3">
    <source>
        <dbReference type="PROSITE" id="PS50882"/>
    </source>
</evidence>
<feature type="region of interest" description="Disordered" evidence="2">
    <location>
        <begin position="1222"/>
        <end position="1253"/>
    </location>
</feature>
<name>J3MRA4_ORYBR</name>
<dbReference type="InterPro" id="IPR047192">
    <property type="entry name" value="Euk_RPA1_DBD_C"/>
</dbReference>
<dbReference type="CDD" id="cd21134">
    <property type="entry name" value="YTH"/>
    <property type="match status" value="1"/>
</dbReference>
<dbReference type="PROSITE" id="PS50882">
    <property type="entry name" value="YTH"/>
    <property type="match status" value="1"/>
</dbReference>
<dbReference type="GO" id="GO:0005737">
    <property type="term" value="C:cytoplasm"/>
    <property type="evidence" value="ECO:0007669"/>
    <property type="project" value="TreeGrafter"/>
</dbReference>
<dbReference type="Gene3D" id="3.10.590.10">
    <property type="entry name" value="ph1033 like domains"/>
    <property type="match status" value="1"/>
</dbReference>
<dbReference type="GO" id="GO:0016887">
    <property type="term" value="F:ATP hydrolysis activity"/>
    <property type="evidence" value="ECO:0007669"/>
    <property type="project" value="RHEA"/>
</dbReference>
<dbReference type="STRING" id="4533.J3MRA4"/>
<dbReference type="SMR" id="J3MRA4"/>
<feature type="region of interest" description="Disordered" evidence="2">
    <location>
        <begin position="1730"/>
        <end position="1774"/>
    </location>
</feature>
<dbReference type="InterPro" id="IPR007275">
    <property type="entry name" value="YTH_domain"/>
</dbReference>
<evidence type="ECO:0000313" key="4">
    <source>
        <dbReference type="EnsemblPlants" id="OB08G16330.1"/>
    </source>
</evidence>
<dbReference type="EnsemblPlants" id="OB08G16330.1">
    <property type="protein sequence ID" value="OB08G16330.1"/>
    <property type="gene ID" value="OB08G16330"/>
</dbReference>
<dbReference type="Gene3D" id="3.40.50.300">
    <property type="entry name" value="P-loop containing nucleotide triphosphate hydrolases"/>
    <property type="match status" value="1"/>
</dbReference>
<reference evidence="4" key="1">
    <citation type="journal article" date="2013" name="Nat. Commun.">
        <title>Whole-genome sequencing of Oryza brachyantha reveals mechanisms underlying Oryza genome evolution.</title>
        <authorList>
            <person name="Chen J."/>
            <person name="Huang Q."/>
            <person name="Gao D."/>
            <person name="Wang J."/>
            <person name="Lang Y."/>
            <person name="Liu T."/>
            <person name="Li B."/>
            <person name="Bai Z."/>
            <person name="Luis Goicoechea J."/>
            <person name="Liang C."/>
            <person name="Chen C."/>
            <person name="Zhang W."/>
            <person name="Sun S."/>
            <person name="Liao Y."/>
            <person name="Zhang X."/>
            <person name="Yang L."/>
            <person name="Song C."/>
            <person name="Wang M."/>
            <person name="Shi J."/>
            <person name="Liu G."/>
            <person name="Liu J."/>
            <person name="Zhou H."/>
            <person name="Zhou W."/>
            <person name="Yu Q."/>
            <person name="An N."/>
            <person name="Chen Y."/>
            <person name="Cai Q."/>
            <person name="Wang B."/>
            <person name="Liu B."/>
            <person name="Min J."/>
            <person name="Huang Y."/>
            <person name="Wu H."/>
            <person name="Li Z."/>
            <person name="Zhang Y."/>
            <person name="Yin Y."/>
            <person name="Song W."/>
            <person name="Jiang J."/>
            <person name="Jackson S.A."/>
            <person name="Wing R.A."/>
            <person name="Wang J."/>
            <person name="Chen M."/>
        </authorList>
    </citation>
    <scope>NUCLEOTIDE SEQUENCE [LARGE SCALE GENOMIC DNA]</scope>
    <source>
        <strain evidence="4">cv. IRGC 101232</strain>
    </source>
</reference>
<feature type="region of interest" description="Disordered" evidence="2">
    <location>
        <begin position="1149"/>
        <end position="1171"/>
    </location>
</feature>
<feature type="compositionally biased region" description="Polar residues" evidence="2">
    <location>
        <begin position="1026"/>
        <end position="1048"/>
    </location>
</feature>
<dbReference type="InterPro" id="IPR045168">
    <property type="entry name" value="YTH_prot"/>
</dbReference>
<dbReference type="InterPro" id="IPR027417">
    <property type="entry name" value="P-loop_NTPase"/>
</dbReference>